<sequence>MDQNDNIGGSTGSVGGNTGSTAGSTGSAASTGGSASGTGSVGSGFGSQAGSAGGADDFATHETVYRGDFDARTDRPETHTYEQARTGYQLGHTAAAQPGNQGREFQEVEVELEQANKGTFADVREYARQGFEWKTALGGLALAAGAYWAGKKAFDAISSSREEETHYRTHYESHPARYTVSYPQARTYYVIGYTASRNPDYTGRSFDEVEPELRRGFTGRRASSYESMRDFCRVGYERGTGQKAS</sequence>
<name>A0A6J4LQW4_9BACT</name>
<feature type="region of interest" description="Disordered" evidence="1">
    <location>
        <begin position="1"/>
        <end position="58"/>
    </location>
</feature>
<accession>A0A6J4LQW4</accession>
<gene>
    <name evidence="2" type="ORF">AVDCRST_MAG68-2960</name>
</gene>
<feature type="compositionally biased region" description="Gly residues" evidence="1">
    <location>
        <begin position="9"/>
        <end position="18"/>
    </location>
</feature>
<protein>
    <submittedName>
        <fullName evidence="2">Uncharacterized protein</fullName>
    </submittedName>
</protein>
<organism evidence="2">
    <name type="scientific">uncultured Gemmatimonadota bacterium</name>
    <dbReference type="NCBI Taxonomy" id="203437"/>
    <lineage>
        <taxon>Bacteria</taxon>
        <taxon>Pseudomonadati</taxon>
        <taxon>Gemmatimonadota</taxon>
        <taxon>environmental samples</taxon>
    </lineage>
</organism>
<feature type="compositionally biased region" description="Gly residues" evidence="1">
    <location>
        <begin position="34"/>
        <end position="53"/>
    </location>
</feature>
<evidence type="ECO:0000313" key="2">
    <source>
        <dbReference type="EMBL" id="CAA9340093.1"/>
    </source>
</evidence>
<reference evidence="2" key="1">
    <citation type="submission" date="2020-02" db="EMBL/GenBank/DDBJ databases">
        <authorList>
            <person name="Meier V. D."/>
        </authorList>
    </citation>
    <scope>NUCLEOTIDE SEQUENCE</scope>
    <source>
        <strain evidence="2">AVDCRST_MAG68</strain>
    </source>
</reference>
<feature type="compositionally biased region" description="Low complexity" evidence="1">
    <location>
        <begin position="19"/>
        <end position="33"/>
    </location>
</feature>
<proteinExistence type="predicted"/>
<dbReference type="EMBL" id="CADCTW010000138">
    <property type="protein sequence ID" value="CAA9340093.1"/>
    <property type="molecule type" value="Genomic_DNA"/>
</dbReference>
<dbReference type="AlphaFoldDB" id="A0A6J4LQW4"/>
<evidence type="ECO:0000256" key="1">
    <source>
        <dbReference type="SAM" id="MobiDB-lite"/>
    </source>
</evidence>